<dbReference type="PANTHER" id="PTHR39184">
    <property type="match status" value="1"/>
</dbReference>
<feature type="domain" description="Phage terminase large subunit C-terminal" evidence="2">
    <location>
        <begin position="265"/>
        <end position="404"/>
    </location>
</feature>
<dbReference type="InterPro" id="IPR006437">
    <property type="entry name" value="Phage_terminase_lsu"/>
</dbReference>
<name>A0A242W0P5_BACTU</name>
<dbReference type="Proteomes" id="UP000195152">
    <property type="component" value="Unassembled WGS sequence"/>
</dbReference>
<feature type="domain" description="Phage terminase large subunit N-terminal" evidence="1">
    <location>
        <begin position="22"/>
        <end position="232"/>
    </location>
</feature>
<dbReference type="InterPro" id="IPR035412">
    <property type="entry name" value="Terminase_L_N"/>
</dbReference>
<reference evidence="3 4" key="1">
    <citation type="submission" date="2016-10" db="EMBL/GenBank/DDBJ databases">
        <title>Comparative genomics of Bacillus thuringiensis reveals a path to pathogens against multiple invertebrate hosts.</title>
        <authorList>
            <person name="Zheng J."/>
            <person name="Gao Q."/>
            <person name="Liu H."/>
            <person name="Peng D."/>
            <person name="Ruan L."/>
            <person name="Sun M."/>
        </authorList>
    </citation>
    <scope>NUCLEOTIDE SEQUENCE [LARGE SCALE GENOMIC DNA]</scope>
    <source>
        <strain evidence="3">BGSC 4AC1</strain>
    </source>
</reference>
<proteinExistence type="predicted"/>
<evidence type="ECO:0000259" key="2">
    <source>
        <dbReference type="Pfam" id="PF17288"/>
    </source>
</evidence>
<comment type="caution">
    <text evidence="3">The sequence shown here is derived from an EMBL/GenBank/DDBJ whole genome shotgun (WGS) entry which is preliminary data.</text>
</comment>
<dbReference type="Gene3D" id="3.30.420.280">
    <property type="match status" value="1"/>
</dbReference>
<protein>
    <submittedName>
        <fullName evidence="3">Terminase</fullName>
    </submittedName>
</protein>
<gene>
    <name evidence="3" type="ORF">BK699_28090</name>
</gene>
<dbReference type="Gene3D" id="3.40.50.300">
    <property type="entry name" value="P-loop containing nucleotide triphosphate hydrolases"/>
    <property type="match status" value="1"/>
</dbReference>
<dbReference type="InterPro" id="IPR052380">
    <property type="entry name" value="Viral_DNA_packaging_terminase"/>
</dbReference>
<evidence type="ECO:0000313" key="4">
    <source>
        <dbReference type="Proteomes" id="UP000195152"/>
    </source>
</evidence>
<dbReference type="PANTHER" id="PTHR39184:SF1">
    <property type="entry name" value="PBSX PHAGE TERMINASE LARGE SUBUNIT"/>
    <property type="match status" value="1"/>
</dbReference>
<dbReference type="InterPro" id="IPR035413">
    <property type="entry name" value="Terminase_L_C"/>
</dbReference>
<evidence type="ECO:0000259" key="1">
    <source>
        <dbReference type="Pfam" id="PF04466"/>
    </source>
</evidence>
<organism evidence="3 4">
    <name type="scientific">Bacillus thuringiensis serovar mexicanensis</name>
    <dbReference type="NCBI Taxonomy" id="180868"/>
    <lineage>
        <taxon>Bacteria</taxon>
        <taxon>Bacillati</taxon>
        <taxon>Bacillota</taxon>
        <taxon>Bacilli</taxon>
        <taxon>Bacillales</taxon>
        <taxon>Bacillaceae</taxon>
        <taxon>Bacillus</taxon>
        <taxon>Bacillus cereus group</taxon>
    </lineage>
</organism>
<accession>A0A242W0P5</accession>
<dbReference type="EMBL" id="NFCF01000104">
    <property type="protein sequence ID" value="OTW45006.1"/>
    <property type="molecule type" value="Genomic_DNA"/>
</dbReference>
<dbReference type="NCBIfam" id="TIGR01547">
    <property type="entry name" value="phage_term_2"/>
    <property type="match status" value="1"/>
</dbReference>
<dbReference type="Pfam" id="PF04466">
    <property type="entry name" value="Terminase_3"/>
    <property type="match status" value="1"/>
</dbReference>
<sequence length="419" mass="49066">MTMSKTKVQFNRIFKPVNECRKRYRALKGSAGSGKSTNIAQDYILKLSDPKYQGANLLVVRKIDVTNRHSTYAELRKAINIIFGKKANKYWTIRQSPLEMVCKTTGNMIIFRGMKDDNEREKVKSITFEHGKLTWIWIEESTELKENDIDILDDRLRGILPNENLYYQITFTFNPVSSTHWIKKKYFDIEHPDIFTHHSTYLTNRFIDDAYHRRMMLRKEQDPEGYQVYGEGDWGEIGGVILKNYRVHDFDTSFERFDSMNHSQDFGFNHANAILTGGWKDGELYICNEIYVHEKDTNEIIEIADKQGLNKRLFMYCDSAEPDRIKMWKKAGYKATAVVKNPNSVKAQIDYLKTLKIHIHPSCVNTIAEIQQWKWKKDSKTGLYLDEPVEVFDDAMAALRYIIESKRRSKKAKAVKSIY</sequence>
<dbReference type="AlphaFoldDB" id="A0A242W0P5"/>
<evidence type="ECO:0000313" key="3">
    <source>
        <dbReference type="EMBL" id="OTW45006.1"/>
    </source>
</evidence>
<dbReference type="Pfam" id="PF17288">
    <property type="entry name" value="Terminase_3C"/>
    <property type="match status" value="1"/>
</dbReference>
<dbReference type="InterPro" id="IPR027417">
    <property type="entry name" value="P-loop_NTPase"/>
</dbReference>